<name>A0A645CE41_9ZZZZ</name>
<feature type="transmembrane region" description="Helical" evidence="1">
    <location>
        <begin position="71"/>
        <end position="90"/>
    </location>
</feature>
<gene>
    <name evidence="2" type="ORF">SDC9_122218</name>
</gene>
<dbReference type="AlphaFoldDB" id="A0A645CE41"/>
<comment type="caution">
    <text evidence="2">The sequence shown here is derived from an EMBL/GenBank/DDBJ whole genome shotgun (WGS) entry which is preliminary data.</text>
</comment>
<keyword evidence="1" id="KW-1133">Transmembrane helix</keyword>
<dbReference type="EMBL" id="VSSQ01026485">
    <property type="protein sequence ID" value="MPM75227.1"/>
    <property type="molecule type" value="Genomic_DNA"/>
</dbReference>
<sequence length="92" mass="10118">MGRYILIIQYFSVIGQRLVGLFSVVQLTRVVVYRFLIHTVDVLILLAGVLAVQGLQGVDGGFVILRPDGGARRLIGILIIQVITFVRLDIGI</sequence>
<protein>
    <submittedName>
        <fullName evidence="2">Uncharacterized protein</fullName>
    </submittedName>
</protein>
<keyword evidence="1" id="KW-0812">Transmembrane</keyword>
<organism evidence="2">
    <name type="scientific">bioreactor metagenome</name>
    <dbReference type="NCBI Taxonomy" id="1076179"/>
    <lineage>
        <taxon>unclassified sequences</taxon>
        <taxon>metagenomes</taxon>
        <taxon>ecological metagenomes</taxon>
    </lineage>
</organism>
<reference evidence="2" key="1">
    <citation type="submission" date="2019-08" db="EMBL/GenBank/DDBJ databases">
        <authorList>
            <person name="Kucharzyk K."/>
            <person name="Murdoch R.W."/>
            <person name="Higgins S."/>
            <person name="Loffler F."/>
        </authorList>
    </citation>
    <scope>NUCLEOTIDE SEQUENCE</scope>
</reference>
<accession>A0A645CE41</accession>
<evidence type="ECO:0000313" key="2">
    <source>
        <dbReference type="EMBL" id="MPM75227.1"/>
    </source>
</evidence>
<proteinExistence type="predicted"/>
<evidence type="ECO:0000256" key="1">
    <source>
        <dbReference type="SAM" id="Phobius"/>
    </source>
</evidence>
<keyword evidence="1" id="KW-0472">Membrane</keyword>
<feature type="transmembrane region" description="Helical" evidence="1">
    <location>
        <begin position="32"/>
        <end position="51"/>
    </location>
</feature>
<feature type="transmembrane region" description="Helical" evidence="1">
    <location>
        <begin position="6"/>
        <end position="25"/>
    </location>
</feature>